<dbReference type="CDD" id="cd00085">
    <property type="entry name" value="HNHc"/>
    <property type="match status" value="1"/>
</dbReference>
<evidence type="ECO:0000259" key="1">
    <source>
        <dbReference type="Pfam" id="PF13391"/>
    </source>
</evidence>
<name>A0A1B8HMU5_9GAMM</name>
<protein>
    <recommendedName>
        <fullName evidence="1">HNH nuclease domain-containing protein</fullName>
    </recommendedName>
</protein>
<comment type="caution">
    <text evidence="2">The sequence shown here is derived from an EMBL/GenBank/DDBJ whole genome shotgun (WGS) entry which is preliminary data.</text>
</comment>
<dbReference type="AlphaFoldDB" id="A0A1B8HMU5"/>
<evidence type="ECO:0000313" key="3">
    <source>
        <dbReference type="Proteomes" id="UP000092247"/>
    </source>
</evidence>
<feature type="domain" description="HNH nuclease" evidence="1">
    <location>
        <begin position="44"/>
        <end position="84"/>
    </location>
</feature>
<dbReference type="GeneID" id="79718939"/>
<dbReference type="InterPro" id="IPR003615">
    <property type="entry name" value="HNH_nuc"/>
</dbReference>
<dbReference type="Proteomes" id="UP000092247">
    <property type="component" value="Unassembled WGS sequence"/>
</dbReference>
<dbReference type="RefSeq" id="WP_067421849.1">
    <property type="nucleotide sequence ID" value="NZ_LZEX01000003.1"/>
</dbReference>
<proteinExistence type="predicted"/>
<sequence length="239" mass="26976">MAFPPKISQQLALNSAYICNNPDCYCLTIGPSLVEEIKKIKTGEGAHIAGEKEGSARHIDGNKNSNEIENGIWLCANCHTAIDKNNGIDFPPELLAEWKLKFRERLFGMILSHESSMPLVLRYTKNYKLLSDLIDFMEDKGVYYLPEAFEFPPHCIESMKETRNFITDLKKKVIFDSSIKKILSDISGAIGRAMNMTSKTGANAIIFGDCLKAMRHELTFYFNEIEKLGINVPSKLKVF</sequence>
<gene>
    <name evidence="2" type="ORF">AYY17_15740</name>
</gene>
<evidence type="ECO:0000313" key="2">
    <source>
        <dbReference type="EMBL" id="OBU10590.1"/>
    </source>
</evidence>
<organism evidence="2 3">
    <name type="scientific">Morganella psychrotolerans</name>
    <dbReference type="NCBI Taxonomy" id="368603"/>
    <lineage>
        <taxon>Bacteria</taxon>
        <taxon>Pseudomonadati</taxon>
        <taxon>Pseudomonadota</taxon>
        <taxon>Gammaproteobacteria</taxon>
        <taxon>Enterobacterales</taxon>
        <taxon>Morganellaceae</taxon>
        <taxon>Morganella</taxon>
    </lineage>
</organism>
<accession>A0A1B8HMU5</accession>
<dbReference type="Pfam" id="PF13391">
    <property type="entry name" value="HNH_2"/>
    <property type="match status" value="1"/>
</dbReference>
<reference evidence="2 3" key="1">
    <citation type="submission" date="2016-06" db="EMBL/GenBank/DDBJ databases">
        <authorList>
            <person name="Kjaerup R.B."/>
            <person name="Dalgaard T.S."/>
            <person name="Juul-Madsen H.R."/>
        </authorList>
    </citation>
    <scope>NUCLEOTIDE SEQUENCE [LARGE SCALE GENOMIC DNA]</scope>
    <source>
        <strain evidence="2 3">GCSL-Mp3</strain>
    </source>
</reference>
<dbReference type="EMBL" id="LZEX01000003">
    <property type="protein sequence ID" value="OBU10590.1"/>
    <property type="molecule type" value="Genomic_DNA"/>
</dbReference>